<proteinExistence type="evidence at transcript level"/>
<dbReference type="EMBL" id="KR066917">
    <property type="protein sequence ID" value="ALA22947.1"/>
    <property type="molecule type" value="mRNA"/>
</dbReference>
<feature type="compositionally biased region" description="Acidic residues" evidence="1">
    <location>
        <begin position="63"/>
        <end position="79"/>
    </location>
</feature>
<evidence type="ECO:0000313" key="3">
    <source>
        <dbReference type="EMBL" id="ALA22947.1"/>
    </source>
</evidence>
<evidence type="ECO:0000313" key="4">
    <source>
        <dbReference type="EMBL" id="ALA22963.1"/>
    </source>
</evidence>
<feature type="signal peptide" evidence="2">
    <location>
        <begin position="1"/>
        <end position="20"/>
    </location>
</feature>
<dbReference type="AlphaFoldDB" id="A0A0K2DR45"/>
<name>A0A0K2DR45_HIRME</name>
<evidence type="ECO:0000256" key="1">
    <source>
        <dbReference type="SAM" id="MobiDB-lite"/>
    </source>
</evidence>
<dbReference type="EMBL" id="KR066943">
    <property type="protein sequence ID" value="ALA22963.1"/>
    <property type="molecule type" value="Genomic_DNA"/>
</dbReference>
<accession>A0A0K2DR45</accession>
<sequence length="79" mass="8640">MFSLKLFVVFLAICFCVSQAIVFRPCSETKKTPCLCGNQRVICPHGFRCSYGSTCIGGSNDGESVDSDDSDEDDDDDDK</sequence>
<feature type="chain" id="PRO_5007413840" evidence="2">
    <location>
        <begin position="21"/>
        <end position="79"/>
    </location>
</feature>
<protein>
    <submittedName>
        <fullName evidence="4">Hirudin-like factor Hyb</fullName>
    </submittedName>
</protein>
<reference evidence="4" key="1">
    <citation type="journal article" date="2015" name="Mol. Genet. Genomics">
        <title>More than just one: multiplicity of hirudins and hirudin-like Factors in the Medicinal Leech, Hirudo medicinalis.</title>
        <authorList>
            <person name="Mueller C."/>
            <person name="Mescke K."/>
            <person name="Liebig S."/>
            <person name="Mahfoud H."/>
            <person name="Lemke S."/>
            <person name="Hildebrandt J.P."/>
        </authorList>
    </citation>
    <scope>NUCLEOTIDE SEQUENCE</scope>
    <source>
        <strain evidence="4">HMG1</strain>
        <strain evidence="3">HMG2</strain>
    </source>
</reference>
<feature type="region of interest" description="Disordered" evidence="1">
    <location>
        <begin position="56"/>
        <end position="79"/>
    </location>
</feature>
<organism evidence="4">
    <name type="scientific">Hirudo medicinalis</name>
    <name type="common">Medicinal leech</name>
    <dbReference type="NCBI Taxonomy" id="6421"/>
    <lineage>
        <taxon>Eukaryota</taxon>
        <taxon>Metazoa</taxon>
        <taxon>Spiralia</taxon>
        <taxon>Lophotrochozoa</taxon>
        <taxon>Annelida</taxon>
        <taxon>Clitellata</taxon>
        <taxon>Hirudinea</taxon>
        <taxon>Hirudinida</taxon>
        <taxon>Hirudiniformes</taxon>
        <taxon>Hirudinidae</taxon>
        <taxon>Hirudo</taxon>
    </lineage>
</organism>
<evidence type="ECO:0000256" key="2">
    <source>
        <dbReference type="SAM" id="SignalP"/>
    </source>
</evidence>
<keyword evidence="2" id="KW-0732">Signal</keyword>